<dbReference type="PANTHER" id="PTHR45005">
    <property type="match status" value="1"/>
</dbReference>
<dbReference type="Pfam" id="PF13289">
    <property type="entry name" value="SIR2_2"/>
    <property type="match status" value="1"/>
</dbReference>
<name>A0ABY8MJF7_9SPIO</name>
<dbReference type="Pfam" id="PF06552">
    <property type="entry name" value="TOM20_plant"/>
    <property type="match status" value="1"/>
</dbReference>
<keyword evidence="2" id="KW-1185">Reference proteome</keyword>
<protein>
    <submittedName>
        <fullName evidence="1">SIR2 family protein</fullName>
    </submittedName>
</protein>
<dbReference type="Proteomes" id="UP001228690">
    <property type="component" value="Chromosome"/>
</dbReference>
<accession>A0ABY8MJF7</accession>
<evidence type="ECO:0000313" key="1">
    <source>
        <dbReference type="EMBL" id="WGK69510.1"/>
    </source>
</evidence>
<gene>
    <name evidence="1" type="ORF">P0082_01220</name>
</gene>
<dbReference type="NCBIfam" id="NF047558">
    <property type="entry name" value="TPR_END_plus"/>
    <property type="match status" value="1"/>
</dbReference>
<dbReference type="RefSeq" id="WP_326927693.1">
    <property type="nucleotide sequence ID" value="NZ_CP123443.1"/>
</dbReference>
<dbReference type="Gene3D" id="1.25.40.10">
    <property type="entry name" value="Tetratricopeptide repeat domain"/>
    <property type="match status" value="5"/>
</dbReference>
<dbReference type="SUPFAM" id="SSF52467">
    <property type="entry name" value="DHS-like NAD/FAD-binding domain"/>
    <property type="match status" value="1"/>
</dbReference>
<evidence type="ECO:0000313" key="2">
    <source>
        <dbReference type="Proteomes" id="UP001228690"/>
    </source>
</evidence>
<dbReference type="InterPro" id="IPR011990">
    <property type="entry name" value="TPR-like_helical_dom_sf"/>
</dbReference>
<reference evidence="1 2" key="1">
    <citation type="submission" date="2023-04" db="EMBL/GenBank/DDBJ databases">
        <title>Spirochaete genome identified in red abalone sample constitutes a novel genus.</title>
        <authorList>
            <person name="Sharma S.P."/>
            <person name="Purcell C.M."/>
            <person name="Hyde J.R."/>
            <person name="Severin A.J."/>
        </authorList>
    </citation>
    <scope>NUCLEOTIDE SEQUENCE [LARGE SCALE GENOMIC DNA]</scope>
    <source>
        <strain evidence="1 2">SP-2023</strain>
    </source>
</reference>
<dbReference type="SUPFAM" id="SSF48452">
    <property type="entry name" value="TPR-like"/>
    <property type="match status" value="2"/>
</dbReference>
<dbReference type="InterPro" id="IPR029035">
    <property type="entry name" value="DHS-like_NAD/FAD-binding_dom"/>
</dbReference>
<dbReference type="EMBL" id="CP123443">
    <property type="protein sequence ID" value="WGK69510.1"/>
    <property type="molecule type" value="Genomic_DNA"/>
</dbReference>
<organism evidence="1 2">
    <name type="scientific">Candidatus Haliotispira prima</name>
    <dbReference type="NCBI Taxonomy" id="3034016"/>
    <lineage>
        <taxon>Bacteria</taxon>
        <taxon>Pseudomonadati</taxon>
        <taxon>Spirochaetota</taxon>
        <taxon>Spirochaetia</taxon>
        <taxon>Spirochaetales</taxon>
        <taxon>Spirochaetaceae</taxon>
        <taxon>Candidatus Haliotispira</taxon>
    </lineage>
</organism>
<dbReference type="Gene3D" id="3.40.50.1220">
    <property type="entry name" value="TPP-binding domain"/>
    <property type="match status" value="1"/>
</dbReference>
<dbReference type="InterPro" id="IPR053277">
    <property type="entry name" value="Endomembrane_traffic_mod"/>
</dbReference>
<proteinExistence type="predicted"/>
<dbReference type="PANTHER" id="PTHR45005:SF2">
    <property type="entry name" value="PROTEIN HLB1"/>
    <property type="match status" value="1"/>
</dbReference>
<sequence length="916" mass="104017">MKNATIEELAYILEQAHKNKEPKPIFFLGAGASVSGGIPLANDIIKDILKKHSKAPRVKKLSDTDKKSYAKVMEALLASQRKKLLKGYIDGAKVNVTHLYLAQLMHDGFVDYVLTVNFDNLMLRALSLLNQFPPTYDMAILKDLTTTTFEEKSVVYLHGQHHGLWLLNTPDEMKKVGETVPRIFDSIKNGRPWVFIGYSGNDPIFEHIKGLGSFDDDLFWVTYNDHAPNEKVREFLDKPNTNARLIEGHDADSFILTLHTKLGALDAKLGVPQIMDQPFSFTEGMLDNIVDIDNKEHFKDIKKRLEISKEQIHEAREQFEEGIAPTAEASTKLQIDVLKKEILVLMIIEEYDENIINKLSKEAKNHEDSELNDLFASLYLGWGTNLGKLAKTKTGKAAENLYEEAFAKFQQAIDIKPDCHEAFNNWGNALGKLAGTKTGKDRESLYAEAFVKYQRAVEIKSDYHRAFNNWGNTLGYLAGTKREKAAENLYKEAFVKYQRAIEIKPDYDEAFTNWGNDLGYLAGIRRGKVAENLYKEAFEKYQRAVEIKPDKHETFNNWATVLGKLAETKRGKDAESLYGEAFEKYQRAIEIKPDYDEAFTNWGANLGNLAGTKTGKAAESLYEEAFVKYERAIEIKPDKHEAFTNWGTALGKLAGTKTGKAAESLYEQAFVKYERAVEIKPEYYEAFINWGTALGKLAGTKTGKAAESLYEQAFVKYERVIEIKPDKHKAFNNWGTYLGKLAGTKTGQDAEILYEEAFVKYQKAIEIKPDYERAFTNWGNALGELAGTKTGKAAESLYEEAFVKYQRAIEIKPDDGTAFTNWGANLIYLAKTKTGKEAESLYKKAFATFRQAVELGGKYYNLSCLYAVTGDKENALHYLELSLEQKKMTVDFVEKDEDWSKYLQDKDWKDLLEKYR</sequence>